<feature type="region of interest" description="Disordered" evidence="8">
    <location>
        <begin position="23"/>
        <end position="52"/>
    </location>
</feature>
<dbReference type="InterPro" id="IPR013087">
    <property type="entry name" value="Znf_C2H2_type"/>
</dbReference>
<name>A0A507FKK1_9FUNG</name>
<dbReference type="SUPFAM" id="SSF57667">
    <property type="entry name" value="beta-beta-alpha zinc fingers"/>
    <property type="match status" value="2"/>
</dbReference>
<keyword evidence="2" id="KW-0479">Metal-binding</keyword>
<feature type="region of interest" description="Disordered" evidence="8">
    <location>
        <begin position="678"/>
        <end position="710"/>
    </location>
</feature>
<sequence length="710" mass="76120">MQKLESDDVAAAIAGGWLAALGMGQIDSGPASGSSSSGTVSATGSGPEVRDRRAGIHTNSADVLSQFLADSTLPQNVNKVHIHQPTPSQRQRSHSEETVMNLFKKRESEPSLSPTESSPSLVETATNLTEAMYLSQPTHAINAVSSTLAHSAPRRLSLALAAAANLSSSRSSLPSSTSTESLSLLSSNGNTSPPLYAATHGHWSQQSHRPRQFQFESQQYLFSHGTEGFAAASSESTVSMPSPVDHNSYTPNHQFQQLNNEECDSRVRDFDRQQHALSNPVPPVHNRDRSNSSHDIAIFLSQGLPQRIGSAKDDLPDSATDQQQEQYEMRRPYQTGLEQPTASEESKHTKLPSQHHQRHQHQQSQPVLPPASPLKRLRAVRSASVGGSPSLYQQQGSGASGTSDSVGAVTGSSSSSNVKSYPCLVPGCNKVFPRAYNLKSHSYCHSGERPHKCNLCTATFSRKHDLQRHVRTLHAKERPHVCSICEQGFLNPDQLRRHIVTSGHTEDFQLACSQTHQTQREDSPSHSLPRRSSISTNASNSGTGDGHLHDLSPRDHSMEASLPNQLINSIMSAGGLTEAASMAAAAAAAADWVHSSNPANPRQPHSNMPSSAIPNMISNRSSSTIVEFADGGFPGMNEPVSIPGMDDARVENALRKRRASGTTGGSIGVLALAAEAELQRQSNGARPEEEGSGRSDDGFVGGSNVDFVFS</sequence>
<keyword evidence="5" id="KW-0862">Zinc</keyword>
<feature type="domain" description="C2H2-type" evidence="9">
    <location>
        <begin position="421"/>
        <end position="450"/>
    </location>
</feature>
<feature type="region of interest" description="Disordered" evidence="8">
    <location>
        <begin position="512"/>
        <end position="557"/>
    </location>
</feature>
<reference evidence="10 11" key="1">
    <citation type="journal article" date="2019" name="Sci. Rep.">
        <title>Comparative genomics of chytrid fungi reveal insights into the obligate biotrophic and pathogenic lifestyle of Synchytrium endobioticum.</title>
        <authorList>
            <person name="van de Vossenberg B.T.L.H."/>
            <person name="Warris S."/>
            <person name="Nguyen H.D.T."/>
            <person name="van Gent-Pelzer M.P.E."/>
            <person name="Joly D.L."/>
            <person name="van de Geest H.C."/>
            <person name="Bonants P.J.M."/>
            <person name="Smith D.S."/>
            <person name="Levesque C.A."/>
            <person name="van der Lee T.A.J."/>
        </authorList>
    </citation>
    <scope>NUCLEOTIDE SEQUENCE [LARGE SCALE GENOMIC DNA]</scope>
    <source>
        <strain evidence="10 11">CBS 675.73</strain>
    </source>
</reference>
<feature type="compositionally biased region" description="Polar residues" evidence="8">
    <location>
        <begin position="530"/>
        <end position="542"/>
    </location>
</feature>
<proteinExistence type="predicted"/>
<feature type="region of interest" description="Disordered" evidence="8">
    <location>
        <begin position="167"/>
        <end position="188"/>
    </location>
</feature>
<dbReference type="EMBL" id="QEAP01000062">
    <property type="protein sequence ID" value="TPX75958.1"/>
    <property type="molecule type" value="Genomic_DNA"/>
</dbReference>
<organism evidence="10 11">
    <name type="scientific">Chytriomyces confervae</name>
    <dbReference type="NCBI Taxonomy" id="246404"/>
    <lineage>
        <taxon>Eukaryota</taxon>
        <taxon>Fungi</taxon>
        <taxon>Fungi incertae sedis</taxon>
        <taxon>Chytridiomycota</taxon>
        <taxon>Chytridiomycota incertae sedis</taxon>
        <taxon>Chytridiomycetes</taxon>
        <taxon>Chytridiales</taxon>
        <taxon>Chytriomycetaceae</taxon>
        <taxon>Chytriomyces</taxon>
    </lineage>
</organism>
<feature type="domain" description="C2H2-type" evidence="9">
    <location>
        <begin position="480"/>
        <end position="509"/>
    </location>
</feature>
<dbReference type="SMART" id="SM00355">
    <property type="entry name" value="ZnF_C2H2"/>
    <property type="match status" value="3"/>
</dbReference>
<protein>
    <recommendedName>
        <fullName evidence="9">C2H2-type domain-containing protein</fullName>
    </recommendedName>
</protein>
<feature type="compositionally biased region" description="Polar residues" evidence="8">
    <location>
        <begin position="385"/>
        <end position="397"/>
    </location>
</feature>
<dbReference type="PANTHER" id="PTHR24388:SF54">
    <property type="entry name" value="PROTEIN ESCARGOT"/>
    <property type="match status" value="1"/>
</dbReference>
<accession>A0A507FKK1</accession>
<feature type="compositionally biased region" description="Basic residues" evidence="8">
    <location>
        <begin position="349"/>
        <end position="361"/>
    </location>
</feature>
<feature type="compositionally biased region" description="Low complexity" evidence="8">
    <location>
        <begin position="23"/>
        <end position="47"/>
    </location>
</feature>
<keyword evidence="4 7" id="KW-0863">Zinc-finger</keyword>
<keyword evidence="6" id="KW-0539">Nucleus</keyword>
<feature type="region of interest" description="Disordered" evidence="8">
    <location>
        <begin position="335"/>
        <end position="418"/>
    </location>
</feature>
<dbReference type="GO" id="GO:0005634">
    <property type="term" value="C:nucleus"/>
    <property type="evidence" value="ECO:0007669"/>
    <property type="project" value="UniProtKB-SubCell"/>
</dbReference>
<dbReference type="STRING" id="246404.A0A507FKK1"/>
<dbReference type="OrthoDB" id="8117402at2759"/>
<feature type="domain" description="C2H2-type" evidence="9">
    <location>
        <begin position="451"/>
        <end position="479"/>
    </location>
</feature>
<dbReference type="PROSITE" id="PS50157">
    <property type="entry name" value="ZINC_FINGER_C2H2_2"/>
    <property type="match status" value="3"/>
</dbReference>
<feature type="compositionally biased region" description="Basic and acidic residues" evidence="8">
    <location>
        <begin position="686"/>
        <end position="697"/>
    </location>
</feature>
<evidence type="ECO:0000259" key="9">
    <source>
        <dbReference type="PROSITE" id="PS50157"/>
    </source>
</evidence>
<dbReference type="Gene3D" id="3.30.160.60">
    <property type="entry name" value="Classic Zinc Finger"/>
    <property type="match status" value="3"/>
</dbReference>
<evidence type="ECO:0000256" key="3">
    <source>
        <dbReference type="ARBA" id="ARBA00022737"/>
    </source>
</evidence>
<dbReference type="PANTHER" id="PTHR24388">
    <property type="entry name" value="ZINC FINGER PROTEIN"/>
    <property type="match status" value="1"/>
</dbReference>
<gene>
    <name evidence="10" type="ORF">CcCBS67573_g02761</name>
</gene>
<feature type="compositionally biased region" description="Low complexity" evidence="8">
    <location>
        <begin position="400"/>
        <end position="418"/>
    </location>
</feature>
<evidence type="ECO:0000256" key="7">
    <source>
        <dbReference type="PROSITE-ProRule" id="PRU00042"/>
    </source>
</evidence>
<evidence type="ECO:0000256" key="4">
    <source>
        <dbReference type="ARBA" id="ARBA00022771"/>
    </source>
</evidence>
<evidence type="ECO:0000256" key="8">
    <source>
        <dbReference type="SAM" id="MobiDB-lite"/>
    </source>
</evidence>
<evidence type="ECO:0000256" key="1">
    <source>
        <dbReference type="ARBA" id="ARBA00004123"/>
    </source>
</evidence>
<evidence type="ECO:0000256" key="2">
    <source>
        <dbReference type="ARBA" id="ARBA00022723"/>
    </source>
</evidence>
<dbReference type="AlphaFoldDB" id="A0A507FKK1"/>
<feature type="region of interest" description="Disordered" evidence="8">
    <location>
        <begin position="307"/>
        <end position="326"/>
    </location>
</feature>
<dbReference type="PROSITE" id="PS00028">
    <property type="entry name" value="ZINC_FINGER_C2H2_1"/>
    <property type="match status" value="3"/>
</dbReference>
<dbReference type="GO" id="GO:0000978">
    <property type="term" value="F:RNA polymerase II cis-regulatory region sequence-specific DNA binding"/>
    <property type="evidence" value="ECO:0007669"/>
    <property type="project" value="TreeGrafter"/>
</dbReference>
<comment type="subcellular location">
    <subcellularLocation>
        <location evidence="1">Nucleus</location>
    </subcellularLocation>
</comment>
<evidence type="ECO:0000256" key="6">
    <source>
        <dbReference type="ARBA" id="ARBA00023242"/>
    </source>
</evidence>
<keyword evidence="11" id="KW-1185">Reference proteome</keyword>
<dbReference type="GO" id="GO:0008270">
    <property type="term" value="F:zinc ion binding"/>
    <property type="evidence" value="ECO:0007669"/>
    <property type="project" value="UniProtKB-KW"/>
</dbReference>
<evidence type="ECO:0000313" key="10">
    <source>
        <dbReference type="EMBL" id="TPX75958.1"/>
    </source>
</evidence>
<comment type="caution">
    <text evidence="10">The sequence shown here is derived from an EMBL/GenBank/DDBJ whole genome shotgun (WGS) entry which is preliminary data.</text>
</comment>
<keyword evidence="3" id="KW-0677">Repeat</keyword>
<dbReference type="Proteomes" id="UP000320333">
    <property type="component" value="Unassembled WGS sequence"/>
</dbReference>
<dbReference type="InterPro" id="IPR036236">
    <property type="entry name" value="Znf_C2H2_sf"/>
</dbReference>
<dbReference type="GO" id="GO:0000981">
    <property type="term" value="F:DNA-binding transcription factor activity, RNA polymerase II-specific"/>
    <property type="evidence" value="ECO:0007669"/>
    <property type="project" value="TreeGrafter"/>
</dbReference>
<evidence type="ECO:0000313" key="11">
    <source>
        <dbReference type="Proteomes" id="UP000320333"/>
    </source>
</evidence>
<evidence type="ECO:0000256" key="5">
    <source>
        <dbReference type="ARBA" id="ARBA00022833"/>
    </source>
</evidence>
<dbReference type="InterPro" id="IPR050527">
    <property type="entry name" value="Snail/Krueppel_Znf"/>
</dbReference>
<feature type="compositionally biased region" description="Basic and acidic residues" evidence="8">
    <location>
        <begin position="546"/>
        <end position="557"/>
    </location>
</feature>
<dbReference type="FunFam" id="3.30.160.60:FF:000065">
    <property type="entry name" value="B-cell CLL/lymphoma 6, member B"/>
    <property type="match status" value="1"/>
</dbReference>